<dbReference type="OMA" id="CYSATER"/>
<dbReference type="GeneID" id="13439920"/>
<dbReference type="RefSeq" id="XP_003880967.1">
    <property type="nucleotide sequence ID" value="XM_003880918.1"/>
</dbReference>
<evidence type="ECO:0000313" key="8">
    <source>
        <dbReference type="Proteomes" id="UP000007494"/>
    </source>
</evidence>
<dbReference type="InterPro" id="IPR036770">
    <property type="entry name" value="Ankyrin_rpt-contain_sf"/>
</dbReference>
<keyword evidence="1" id="KW-0677">Repeat</keyword>
<dbReference type="OrthoDB" id="2157354at2759"/>
<name>F0VBF0_NEOCL</name>
<dbReference type="VEuPathDB" id="ToxoDB:NCLIV_040090"/>
<evidence type="ECO:0000256" key="1">
    <source>
        <dbReference type="ARBA" id="ARBA00022737"/>
    </source>
</evidence>
<keyword evidence="2 3" id="KW-0040">ANK repeat</keyword>
<organism evidence="6 8">
    <name type="scientific">Neospora caninum (strain Liverpool)</name>
    <dbReference type="NCBI Taxonomy" id="572307"/>
    <lineage>
        <taxon>Eukaryota</taxon>
        <taxon>Sar</taxon>
        <taxon>Alveolata</taxon>
        <taxon>Apicomplexa</taxon>
        <taxon>Conoidasida</taxon>
        <taxon>Coccidia</taxon>
        <taxon>Eucoccidiorida</taxon>
        <taxon>Eimeriorina</taxon>
        <taxon>Sarcocystidae</taxon>
        <taxon>Neospora</taxon>
    </lineage>
</organism>
<dbReference type="AlphaFoldDB" id="F0VBF0"/>
<keyword evidence="4" id="KW-0175">Coiled coil</keyword>
<dbReference type="Proteomes" id="UP000007494">
    <property type="component" value="Chromosome IX"/>
</dbReference>
<sequence>MATSPAAGGSVSPRLIALAASKRWAEFLARTDVLAAQISSAREARDANASAEKAMSTAALEKSSAPYGELEETEPKTGNTVAHYAAAAGSVEALQRLLSLTKGKEQEPESADCGTSAACGNGERHMNRFGVLRAKNSSNRTPLSLLEMEMAQVKSRLEDHLDESPEKEKNAAKLKEKLETLETAKAWLLRNCYSATERLFYGEGSYDEMVKEFSADPSGLYERLEFYNDMPYPFLCVEENDRQKLAWIASQHFPTPAASSGASTPASPLELRDDEGNTLLHLVHFEVNLGTLSDEEDEEDEEDTEDAGKPRNFRAGKDAGADEDADEDRKREDEDGTNPTSSSDEDEKKNQECLAIIGGSVLKALTQSDKDTLLTLNLLLSYPLVKNFVNTPNNHGQTPAHFIVEDAPSGDAAQAALILLVNAGADLNVKDKTGRTPFMALCGTHGDGPWVSWAQKPRKEGGGGADFLLKDDEGRTFKEYIEMGEEDEDDCWDDDSDEED</sequence>
<feature type="compositionally biased region" description="Acidic residues" evidence="5">
    <location>
        <begin position="293"/>
        <end position="305"/>
    </location>
</feature>
<evidence type="ECO:0000256" key="3">
    <source>
        <dbReference type="PROSITE-ProRule" id="PRU00023"/>
    </source>
</evidence>
<dbReference type="Gene3D" id="1.25.40.20">
    <property type="entry name" value="Ankyrin repeat-containing domain"/>
    <property type="match status" value="1"/>
</dbReference>
<keyword evidence="8" id="KW-1185">Reference proteome</keyword>
<dbReference type="InterPro" id="IPR002110">
    <property type="entry name" value="Ankyrin_rpt"/>
</dbReference>
<feature type="region of interest" description="Disordered" evidence="5">
    <location>
        <begin position="290"/>
        <end position="349"/>
    </location>
</feature>
<protein>
    <submittedName>
        <fullName evidence="6">Uncharacterized protein</fullName>
    </submittedName>
</protein>
<accession>F0VBF0</accession>
<dbReference type="EMBL" id="FR823385">
    <property type="protein sequence ID" value="CBZ50934.1"/>
    <property type="molecule type" value="Genomic_DNA"/>
</dbReference>
<feature type="repeat" description="ANK" evidence="3">
    <location>
        <begin position="395"/>
        <end position="432"/>
    </location>
</feature>
<dbReference type="PROSITE" id="PS50088">
    <property type="entry name" value="ANK_REPEAT"/>
    <property type="match status" value="1"/>
</dbReference>
<dbReference type="EMBL" id="LN714484">
    <property type="protein sequence ID" value="CEL68235.1"/>
    <property type="molecule type" value="Genomic_DNA"/>
</dbReference>
<evidence type="ECO:0000256" key="5">
    <source>
        <dbReference type="SAM" id="MobiDB-lite"/>
    </source>
</evidence>
<evidence type="ECO:0000256" key="4">
    <source>
        <dbReference type="SAM" id="Coils"/>
    </source>
</evidence>
<dbReference type="InParanoid" id="F0VBF0"/>
<evidence type="ECO:0000313" key="6">
    <source>
        <dbReference type="EMBL" id="CBZ50934.1"/>
    </source>
</evidence>
<evidence type="ECO:0000313" key="7">
    <source>
        <dbReference type="EMBL" id="CEL68235.1"/>
    </source>
</evidence>
<feature type="region of interest" description="Disordered" evidence="5">
    <location>
        <begin position="44"/>
        <end position="75"/>
    </location>
</feature>
<feature type="coiled-coil region" evidence="4">
    <location>
        <begin position="143"/>
        <end position="191"/>
    </location>
</feature>
<gene>
    <name evidence="7" type="ORF">BN1204_040090</name>
    <name evidence="6" type="ORF">NCLIV_040090</name>
</gene>
<proteinExistence type="predicted"/>
<dbReference type="eggNOG" id="ENOG502R015">
    <property type="taxonomic scope" value="Eukaryota"/>
</dbReference>
<evidence type="ECO:0000256" key="2">
    <source>
        <dbReference type="ARBA" id="ARBA00023043"/>
    </source>
</evidence>
<dbReference type="SUPFAM" id="SSF48403">
    <property type="entry name" value="Ankyrin repeat"/>
    <property type="match status" value="1"/>
</dbReference>
<reference evidence="7" key="4">
    <citation type="journal article" date="2015" name="PLoS ONE">
        <title>Comprehensive Evaluation of Toxoplasma gondii VEG and Neospora caninum LIV Genomes with Tachyzoite Stage Transcriptome and Proteome Defines Novel Transcript Features.</title>
        <authorList>
            <person name="Ramaprasad A."/>
            <person name="Mourier T."/>
            <person name="Naeem R."/>
            <person name="Malas T.B."/>
            <person name="Moussa E."/>
            <person name="Panigrahi A."/>
            <person name="Vermont S.J."/>
            <person name="Otto T.D."/>
            <person name="Wastling J."/>
            <person name="Pain A."/>
        </authorList>
    </citation>
    <scope>NUCLEOTIDE SEQUENCE</scope>
    <source>
        <strain evidence="7">Liverpool</strain>
    </source>
</reference>
<dbReference type="PANTHER" id="PTHR24178">
    <property type="entry name" value="MOLTING PROTEIN MLT-4"/>
    <property type="match status" value="1"/>
</dbReference>
<reference evidence="6" key="2">
    <citation type="submission" date="2011-03" db="EMBL/GenBank/DDBJ databases">
        <title>Comparative genomics and transcriptomics of Neospora caninum and Toxoplasma gondii.</title>
        <authorList>
            <person name="Reid A.J."/>
            <person name="Sohal A."/>
            <person name="Harris D."/>
            <person name="Quail M."/>
            <person name="Sanders M."/>
            <person name="Berriman M."/>
            <person name="Wastling J.M."/>
            <person name="Pain A."/>
        </authorList>
    </citation>
    <scope>NUCLEOTIDE SEQUENCE</scope>
    <source>
        <strain evidence="6">Liverpool</strain>
    </source>
</reference>
<reference evidence="8" key="3">
    <citation type="journal article" date="2012" name="PLoS Pathog.">
        <title>Comparative genomics of the apicomplexan parasites Toxoplasma gondii and Neospora caninum: Coccidia differing in host range and transmission strategy.</title>
        <authorList>
            <person name="Reid A.J."/>
            <person name="Vermont S.J."/>
            <person name="Cotton J.A."/>
            <person name="Harris D."/>
            <person name="Hill-Cawthorne G.A."/>
            <person name="Konen-Waisman S."/>
            <person name="Latham S.M."/>
            <person name="Mourier T."/>
            <person name="Norton R."/>
            <person name="Quail M.A."/>
            <person name="Sanders M."/>
            <person name="Shanmugam D."/>
            <person name="Sohal A."/>
            <person name="Wasmuth J.D."/>
            <person name="Brunk B."/>
            <person name="Grigg M.E."/>
            <person name="Howard J.C."/>
            <person name="Parkinson J."/>
            <person name="Roos D.S."/>
            <person name="Trees A.J."/>
            <person name="Berriman M."/>
            <person name="Pain A."/>
            <person name="Wastling J.M."/>
        </authorList>
    </citation>
    <scope>NUCLEOTIDE SEQUENCE [LARGE SCALE GENOMIC DNA]</scope>
    <source>
        <strain evidence="8">Liverpool</strain>
    </source>
</reference>
<reference evidence="6" key="1">
    <citation type="submission" date="2011-02" db="EMBL/GenBank/DDBJ databases">
        <authorList>
            <person name="Aslett M."/>
        </authorList>
    </citation>
    <scope>NUCLEOTIDE SEQUENCE</scope>
    <source>
        <strain evidence="6">Liverpool</strain>
    </source>
</reference>